<dbReference type="SUPFAM" id="SSF51126">
    <property type="entry name" value="Pectin lyase-like"/>
    <property type="match status" value="1"/>
</dbReference>
<dbReference type="InterPro" id="IPR002022">
    <property type="entry name" value="Pec_lyase"/>
</dbReference>
<evidence type="ECO:0000259" key="2">
    <source>
        <dbReference type="Pfam" id="PF00544"/>
    </source>
</evidence>
<dbReference type="Proteomes" id="UP000631114">
    <property type="component" value="Unassembled WGS sequence"/>
</dbReference>
<dbReference type="InterPro" id="IPR045032">
    <property type="entry name" value="PEL"/>
</dbReference>
<sequence>MHQGDHSPLLFDGTRQLTPPRVRYGKVHLYNNYTRDWGIYAVCISVDAQIYSQCNIYEAGKKKGTFKYLPEKAADKEEVSSGWVISEGDLYLNGAQACLPKEAIKDCTFHPSEFYPTWTTEAPSESLKEVLRHCTGWQSIPRPAEKTVIA</sequence>
<organism evidence="3 4">
    <name type="scientific">Coptis chinensis</name>
    <dbReference type="NCBI Taxonomy" id="261450"/>
    <lineage>
        <taxon>Eukaryota</taxon>
        <taxon>Viridiplantae</taxon>
        <taxon>Streptophyta</taxon>
        <taxon>Embryophyta</taxon>
        <taxon>Tracheophyta</taxon>
        <taxon>Spermatophyta</taxon>
        <taxon>Magnoliopsida</taxon>
        <taxon>Ranunculales</taxon>
        <taxon>Ranunculaceae</taxon>
        <taxon>Coptidoideae</taxon>
        <taxon>Coptis</taxon>
    </lineage>
</organism>
<dbReference type="Pfam" id="PF00544">
    <property type="entry name" value="Pectate_lyase_4"/>
    <property type="match status" value="1"/>
</dbReference>
<keyword evidence="1" id="KW-0456">Lyase</keyword>
<dbReference type="OrthoDB" id="1919435at2759"/>
<evidence type="ECO:0000256" key="1">
    <source>
        <dbReference type="ARBA" id="ARBA00023239"/>
    </source>
</evidence>
<proteinExistence type="predicted"/>
<gene>
    <name evidence="3" type="ORF">IFM89_038981</name>
</gene>
<dbReference type="PANTHER" id="PTHR31683:SF113">
    <property type="entry name" value="PECTATE LYASE"/>
    <property type="match status" value="1"/>
</dbReference>
<feature type="domain" description="Pectate lyase" evidence="2">
    <location>
        <begin position="20"/>
        <end position="63"/>
    </location>
</feature>
<accession>A0A835LQ77</accession>
<name>A0A835LQ77_9MAGN</name>
<dbReference type="AlphaFoldDB" id="A0A835LQ77"/>
<dbReference type="InterPro" id="IPR012334">
    <property type="entry name" value="Pectin_lyas_fold"/>
</dbReference>
<evidence type="ECO:0000313" key="3">
    <source>
        <dbReference type="EMBL" id="KAF9599559.1"/>
    </source>
</evidence>
<dbReference type="EMBL" id="JADFTS010000007">
    <property type="protein sequence ID" value="KAF9599559.1"/>
    <property type="molecule type" value="Genomic_DNA"/>
</dbReference>
<dbReference type="InterPro" id="IPR011050">
    <property type="entry name" value="Pectin_lyase_fold/virulence"/>
</dbReference>
<keyword evidence="4" id="KW-1185">Reference proteome</keyword>
<protein>
    <recommendedName>
        <fullName evidence="2">Pectate lyase domain-containing protein</fullName>
    </recommendedName>
</protein>
<reference evidence="3 4" key="1">
    <citation type="submission" date="2020-10" db="EMBL/GenBank/DDBJ databases">
        <title>The Coptis chinensis genome and diversification of protoberbering-type alkaloids.</title>
        <authorList>
            <person name="Wang B."/>
            <person name="Shu S."/>
            <person name="Song C."/>
            <person name="Liu Y."/>
        </authorList>
    </citation>
    <scope>NUCLEOTIDE SEQUENCE [LARGE SCALE GENOMIC DNA]</scope>
    <source>
        <strain evidence="3">HL-2020</strain>
        <tissue evidence="3">Leaf</tissue>
    </source>
</reference>
<dbReference type="GO" id="GO:0030570">
    <property type="term" value="F:pectate lyase activity"/>
    <property type="evidence" value="ECO:0007669"/>
    <property type="project" value="InterPro"/>
</dbReference>
<dbReference type="Gene3D" id="2.160.20.10">
    <property type="entry name" value="Single-stranded right-handed beta-helix, Pectin lyase-like"/>
    <property type="match status" value="1"/>
</dbReference>
<evidence type="ECO:0000313" key="4">
    <source>
        <dbReference type="Proteomes" id="UP000631114"/>
    </source>
</evidence>
<comment type="caution">
    <text evidence="3">The sequence shown here is derived from an EMBL/GenBank/DDBJ whole genome shotgun (WGS) entry which is preliminary data.</text>
</comment>
<dbReference type="PANTHER" id="PTHR31683">
    <property type="entry name" value="PECTATE LYASE 18-RELATED"/>
    <property type="match status" value="1"/>
</dbReference>